<accession>A0A967E667</accession>
<dbReference type="SUPFAM" id="SSF52172">
    <property type="entry name" value="CheY-like"/>
    <property type="match status" value="1"/>
</dbReference>
<dbReference type="PANTHER" id="PTHR45526">
    <property type="entry name" value="TRANSCRIPTIONAL REGULATORY PROTEIN DPIA"/>
    <property type="match status" value="1"/>
</dbReference>
<dbReference type="GO" id="GO:0000156">
    <property type="term" value="F:phosphorelay response regulator activity"/>
    <property type="evidence" value="ECO:0007669"/>
    <property type="project" value="TreeGrafter"/>
</dbReference>
<reference evidence="4" key="2">
    <citation type="submission" date="2020-03" db="EMBL/GenBank/DDBJ databases">
        <title>Flavobacteriaceae bacterium strain TP-CH-4, a member of the family Flavobacteriaceae isolated from a deep-sea seamount.</title>
        <authorList>
            <person name="Zhang D.-C."/>
        </authorList>
    </citation>
    <scope>NUCLEOTIDE SEQUENCE</scope>
    <source>
        <strain evidence="4">TP-CH-4</strain>
    </source>
</reference>
<dbReference type="Proteomes" id="UP000707206">
    <property type="component" value="Unassembled WGS sequence"/>
</dbReference>
<dbReference type="GO" id="GO:0003677">
    <property type="term" value="F:DNA binding"/>
    <property type="evidence" value="ECO:0007669"/>
    <property type="project" value="InterPro"/>
</dbReference>
<evidence type="ECO:0000313" key="5">
    <source>
        <dbReference type="Proteomes" id="UP000707206"/>
    </source>
</evidence>
<evidence type="ECO:0000259" key="2">
    <source>
        <dbReference type="PROSITE" id="PS50110"/>
    </source>
</evidence>
<evidence type="ECO:0000256" key="1">
    <source>
        <dbReference type="PROSITE-ProRule" id="PRU00169"/>
    </source>
</evidence>
<dbReference type="PROSITE" id="PS50110">
    <property type="entry name" value="RESPONSE_REGULATORY"/>
    <property type="match status" value="1"/>
</dbReference>
<dbReference type="SMART" id="SM00850">
    <property type="entry name" value="LytTR"/>
    <property type="match status" value="1"/>
</dbReference>
<protein>
    <submittedName>
        <fullName evidence="4">Response regulator transcription factor</fullName>
    </submittedName>
</protein>
<feature type="modified residue" description="4-aspartylphosphate" evidence="1">
    <location>
        <position position="54"/>
    </location>
</feature>
<keyword evidence="1" id="KW-0597">Phosphoprotein</keyword>
<dbReference type="InterPro" id="IPR007492">
    <property type="entry name" value="LytTR_DNA-bd_dom"/>
</dbReference>
<feature type="domain" description="HTH LytTR-type" evidence="3">
    <location>
        <begin position="144"/>
        <end position="230"/>
    </location>
</feature>
<dbReference type="SMART" id="SM00448">
    <property type="entry name" value="REC"/>
    <property type="match status" value="1"/>
</dbReference>
<dbReference type="Gene3D" id="2.40.50.1020">
    <property type="entry name" value="LytTr DNA-binding domain"/>
    <property type="match status" value="1"/>
</dbReference>
<proteinExistence type="predicted"/>
<reference evidence="4" key="1">
    <citation type="submission" date="2019-07" db="EMBL/GenBank/DDBJ databases">
        <authorList>
            <person name="De-Chao Zhang Q."/>
        </authorList>
    </citation>
    <scope>NUCLEOTIDE SEQUENCE</scope>
    <source>
        <strain evidence="4">TP-CH-4</strain>
    </source>
</reference>
<dbReference type="Pfam" id="PF00072">
    <property type="entry name" value="Response_reg"/>
    <property type="match status" value="1"/>
</dbReference>
<comment type="caution">
    <text evidence="4">The sequence shown here is derived from an EMBL/GenBank/DDBJ whole genome shotgun (WGS) entry which is preliminary data.</text>
</comment>
<dbReference type="PROSITE" id="PS50930">
    <property type="entry name" value="HTH_LYTTR"/>
    <property type="match status" value="1"/>
</dbReference>
<dbReference type="EMBL" id="VIKU02000003">
    <property type="protein sequence ID" value="NHF60182.1"/>
    <property type="molecule type" value="Genomic_DNA"/>
</dbReference>
<keyword evidence="5" id="KW-1185">Reference proteome</keyword>
<dbReference type="RefSeq" id="WP_152574677.1">
    <property type="nucleotide sequence ID" value="NZ_VIKU02000003.1"/>
</dbReference>
<dbReference type="Gene3D" id="3.40.50.2300">
    <property type="match status" value="1"/>
</dbReference>
<evidence type="ECO:0000313" key="4">
    <source>
        <dbReference type="EMBL" id="NHF60182.1"/>
    </source>
</evidence>
<sequence length="230" mass="26791">MTKYLIIDDEPIAHEIIRSYCDKMNNMKLMKSCYDAIEALDYMRENEIDLIFLDINMPKLKGFEFLRTLSRPPKVIVTTAYQEYALEGYTLDVVDYLLKPFSFERFLKAFNKATKSNSMITNNIKSDKQSDFMFIYANKTHTQINVNDISHIEAAGNYVKIYTASETFTIRDKISTIIQRLSKNKFIQVHKSFVVSIQHISSIEGNRIKISDYFVPIGKSYKNEINNLVK</sequence>
<gene>
    <name evidence="4" type="ORF">FK220_012575</name>
</gene>
<dbReference type="AlphaFoldDB" id="A0A967E667"/>
<evidence type="ECO:0000259" key="3">
    <source>
        <dbReference type="PROSITE" id="PS50930"/>
    </source>
</evidence>
<name>A0A967E667_9FLAO</name>
<dbReference type="InterPro" id="IPR051271">
    <property type="entry name" value="2C-system_Tx_regulators"/>
</dbReference>
<feature type="domain" description="Response regulatory" evidence="2">
    <location>
        <begin position="3"/>
        <end position="114"/>
    </location>
</feature>
<organism evidence="4 5">
    <name type="scientific">Pelagihabitans pacificus</name>
    <dbReference type="NCBI Taxonomy" id="2696054"/>
    <lineage>
        <taxon>Bacteria</taxon>
        <taxon>Pseudomonadati</taxon>
        <taxon>Bacteroidota</taxon>
        <taxon>Flavobacteriia</taxon>
        <taxon>Flavobacteriales</taxon>
        <taxon>Flavobacteriaceae</taxon>
        <taxon>Pelagihabitans</taxon>
    </lineage>
</organism>
<dbReference type="Pfam" id="PF04397">
    <property type="entry name" value="LytTR"/>
    <property type="match status" value="1"/>
</dbReference>
<dbReference type="InterPro" id="IPR001789">
    <property type="entry name" value="Sig_transdc_resp-reg_receiver"/>
</dbReference>
<dbReference type="InterPro" id="IPR011006">
    <property type="entry name" value="CheY-like_superfamily"/>
</dbReference>
<dbReference type="PANTHER" id="PTHR45526:SF1">
    <property type="entry name" value="TRANSCRIPTIONAL REGULATORY PROTEIN DCUR-RELATED"/>
    <property type="match status" value="1"/>
</dbReference>